<dbReference type="PROSITE" id="PS51841">
    <property type="entry name" value="LTD"/>
    <property type="match status" value="1"/>
</dbReference>
<dbReference type="Gene3D" id="3.60.10.10">
    <property type="entry name" value="Endonuclease/exonuclease/phosphatase"/>
    <property type="match status" value="1"/>
</dbReference>
<dbReference type="InterPro" id="IPR026444">
    <property type="entry name" value="Secre_tail"/>
</dbReference>
<accession>A0A382EMJ2</accession>
<dbReference type="InterPro" id="IPR036415">
    <property type="entry name" value="Lamin_tail_dom_sf"/>
</dbReference>
<evidence type="ECO:0000259" key="1">
    <source>
        <dbReference type="PROSITE" id="PS51841"/>
    </source>
</evidence>
<dbReference type="InterPro" id="IPR036691">
    <property type="entry name" value="Endo/exonu/phosph_ase_sf"/>
</dbReference>
<dbReference type="Gene3D" id="2.60.40.4070">
    <property type="match status" value="1"/>
</dbReference>
<feature type="non-terminal residue" evidence="2">
    <location>
        <position position="1"/>
    </location>
</feature>
<dbReference type="Gene3D" id="2.60.40.1260">
    <property type="entry name" value="Lamin Tail domain"/>
    <property type="match status" value="1"/>
</dbReference>
<dbReference type="EMBL" id="UINC01045355">
    <property type="protein sequence ID" value="SVB52026.1"/>
    <property type="molecule type" value="Genomic_DNA"/>
</dbReference>
<dbReference type="AlphaFoldDB" id="A0A382EMJ2"/>
<proteinExistence type="predicted"/>
<feature type="domain" description="LTD" evidence="1">
    <location>
        <begin position="272"/>
        <end position="446"/>
    </location>
</feature>
<organism evidence="2">
    <name type="scientific">marine metagenome</name>
    <dbReference type="NCBI Taxonomy" id="408172"/>
    <lineage>
        <taxon>unclassified sequences</taxon>
        <taxon>metagenomes</taxon>
        <taxon>ecological metagenomes</taxon>
    </lineage>
</organism>
<gene>
    <name evidence="2" type="ORF">METZ01_LOCUS204880</name>
</gene>
<dbReference type="NCBIfam" id="TIGR04183">
    <property type="entry name" value="Por_Secre_tail"/>
    <property type="match status" value="1"/>
</dbReference>
<name>A0A382EMJ2_9ZZZZ</name>
<sequence>EVNADNGFNHFLSDVLNIAQPNEWMGAEFTNQSASQDIGLYYKPQYFNYISTSVINTAQGSGTRNVVEWILEHVESSVQFRVYGVHLKASSGQSNAQERLAETTILRNYLNNLSSGAHFIVCGDFNIYSNSSTSEPAFDMLTGLGSDIDGQLFDPIDRIGEWHAPTSETGSECEFADVHTQSPRTTQFGGGANGGMDDRFDWIFASSSVMEESYEMTYIENTYTAFGNDGQHCNQAINSGTNSAVSEEMADALHAASDHLPVFADFQFPSGDESDYHIVISEVMPNPSAVSDSYGEWFEIFNLDSLTINLNGWIIRDEGSDSHIISSTIEIQPGEYMVLGRNGNESVNGGYVSDYTYSSFALANSDDEIILLDQDEKVVDDISYGGTFPYSSGVSMYLIDHISDNSIDSNWASSSMPYGDGDLGTPGRAWNDSIVVSTINNHLLPDAIELYPPYPNPFNPNTQISFSVNHTTLVSLNIYDVNGRLVQNIYHAKTSPGYYQSIWNADNLSSGVYFLSLESDKKIKTHKLMLMK</sequence>
<reference evidence="2" key="1">
    <citation type="submission" date="2018-05" db="EMBL/GenBank/DDBJ databases">
        <authorList>
            <person name="Lanie J.A."/>
            <person name="Ng W.-L."/>
            <person name="Kazmierczak K.M."/>
            <person name="Andrzejewski T.M."/>
            <person name="Davidsen T.M."/>
            <person name="Wayne K.J."/>
            <person name="Tettelin H."/>
            <person name="Glass J.I."/>
            <person name="Rusch D."/>
            <person name="Podicherti R."/>
            <person name="Tsui H.-C.T."/>
            <person name="Winkler M.E."/>
        </authorList>
    </citation>
    <scope>NUCLEOTIDE SEQUENCE</scope>
</reference>
<dbReference type="InterPro" id="IPR001322">
    <property type="entry name" value="Lamin_tail_dom"/>
</dbReference>
<dbReference type="Pfam" id="PF00932">
    <property type="entry name" value="LTD"/>
    <property type="match status" value="1"/>
</dbReference>
<dbReference type="SUPFAM" id="SSF56219">
    <property type="entry name" value="DNase I-like"/>
    <property type="match status" value="1"/>
</dbReference>
<dbReference type="Pfam" id="PF18962">
    <property type="entry name" value="Por_Secre_tail"/>
    <property type="match status" value="1"/>
</dbReference>
<evidence type="ECO:0000313" key="2">
    <source>
        <dbReference type="EMBL" id="SVB52026.1"/>
    </source>
</evidence>
<protein>
    <recommendedName>
        <fullName evidence="1">LTD domain-containing protein</fullName>
    </recommendedName>
</protein>
<dbReference type="SUPFAM" id="SSF74853">
    <property type="entry name" value="Lamin A/C globular tail domain"/>
    <property type="match status" value="1"/>
</dbReference>